<sequence>MEKMSSPENSEKDLRSKAVEALKNNAEGAKELFLEWRLLREAEVEILGKEKGAIRLLIESADIFAEAGMIGEAMENLYDAHIYASQMHDTELISEIERKTGDIENGA</sequence>
<proteinExistence type="predicted"/>
<comment type="caution">
    <text evidence="1">The sequence shown here is derived from an EMBL/GenBank/DDBJ whole genome shotgun (WGS) entry which is preliminary data.</text>
</comment>
<evidence type="ECO:0000313" key="1">
    <source>
        <dbReference type="EMBL" id="OGM91322.1"/>
    </source>
</evidence>
<dbReference type="Proteomes" id="UP000177029">
    <property type="component" value="Unassembled WGS sequence"/>
</dbReference>
<name>A0A1F8DS91_9BACT</name>
<dbReference type="STRING" id="1802555.A2755_02935"/>
<gene>
    <name evidence="1" type="ORF">A2755_02935</name>
</gene>
<dbReference type="EMBL" id="MGIP01000011">
    <property type="protein sequence ID" value="OGM91322.1"/>
    <property type="molecule type" value="Genomic_DNA"/>
</dbReference>
<organism evidence="1 2">
    <name type="scientific">Candidatus Wolfebacteria bacterium RIFCSPHIGHO2_01_FULL_48_22</name>
    <dbReference type="NCBI Taxonomy" id="1802555"/>
    <lineage>
        <taxon>Bacteria</taxon>
        <taxon>Candidatus Wolfeibacteriota</taxon>
    </lineage>
</organism>
<accession>A0A1F8DS91</accession>
<protein>
    <submittedName>
        <fullName evidence="1">Uncharacterized protein</fullName>
    </submittedName>
</protein>
<evidence type="ECO:0000313" key="2">
    <source>
        <dbReference type="Proteomes" id="UP000177029"/>
    </source>
</evidence>
<reference evidence="1 2" key="1">
    <citation type="journal article" date="2016" name="Nat. Commun.">
        <title>Thousands of microbial genomes shed light on interconnected biogeochemical processes in an aquifer system.</title>
        <authorList>
            <person name="Anantharaman K."/>
            <person name="Brown C.T."/>
            <person name="Hug L.A."/>
            <person name="Sharon I."/>
            <person name="Castelle C.J."/>
            <person name="Probst A.J."/>
            <person name="Thomas B.C."/>
            <person name="Singh A."/>
            <person name="Wilkins M.J."/>
            <person name="Karaoz U."/>
            <person name="Brodie E.L."/>
            <person name="Williams K.H."/>
            <person name="Hubbard S.S."/>
            <person name="Banfield J.F."/>
        </authorList>
    </citation>
    <scope>NUCLEOTIDE SEQUENCE [LARGE SCALE GENOMIC DNA]</scope>
</reference>
<dbReference type="AlphaFoldDB" id="A0A1F8DS91"/>